<evidence type="ECO:0000313" key="10">
    <source>
        <dbReference type="EMBL" id="MFC1413940.1"/>
    </source>
</evidence>
<dbReference type="Gene3D" id="3.20.20.70">
    <property type="entry name" value="Aldolase class I"/>
    <property type="match status" value="1"/>
</dbReference>
<feature type="domain" description="Fibronectin type-III" evidence="8">
    <location>
        <begin position="476"/>
        <end position="562"/>
    </location>
</feature>
<dbReference type="Pfam" id="PF17801">
    <property type="entry name" value="Melibiase_C"/>
    <property type="match status" value="1"/>
</dbReference>
<comment type="similarity">
    <text evidence="1 6">Belongs to the glycosyl hydrolase 27 family.</text>
</comment>
<evidence type="ECO:0000259" key="9">
    <source>
        <dbReference type="PROSITE" id="PS51175"/>
    </source>
</evidence>
<feature type="signal peptide" evidence="7">
    <location>
        <begin position="1"/>
        <end position="31"/>
    </location>
</feature>
<dbReference type="PANTHER" id="PTHR11452:SF33">
    <property type="entry name" value="ALPHA-GALACTOSIDASE 2"/>
    <property type="match status" value="1"/>
</dbReference>
<keyword evidence="4 6" id="KW-0326">Glycosidase</keyword>
<dbReference type="PRINTS" id="PR00740">
    <property type="entry name" value="GLHYDRLASE27"/>
</dbReference>
<comment type="caution">
    <text evidence="10">The sequence shown here is derived from an EMBL/GenBank/DDBJ whole genome shotgun (WGS) entry which is preliminary data.</text>
</comment>
<dbReference type="PROSITE" id="PS50853">
    <property type="entry name" value="FN3"/>
    <property type="match status" value="1"/>
</dbReference>
<dbReference type="InterPro" id="IPR017853">
    <property type="entry name" value="GH"/>
</dbReference>
<dbReference type="EC" id="3.2.1.22" evidence="6"/>
<keyword evidence="3 6" id="KW-0378">Hydrolase</keyword>
<dbReference type="CDD" id="cd00063">
    <property type="entry name" value="FN3"/>
    <property type="match status" value="1"/>
</dbReference>
<accession>A0ABV6VJM0</accession>
<evidence type="ECO:0000313" key="11">
    <source>
        <dbReference type="Proteomes" id="UP001592582"/>
    </source>
</evidence>
<dbReference type="SMART" id="SM00060">
    <property type="entry name" value="FN3"/>
    <property type="match status" value="1"/>
</dbReference>
<keyword evidence="5" id="KW-0624">Polysaccharide degradation</keyword>
<evidence type="ECO:0000256" key="7">
    <source>
        <dbReference type="SAM" id="SignalP"/>
    </source>
</evidence>
<organism evidence="10 11">
    <name type="scientific">Streptacidiphilus alkalitolerans</name>
    <dbReference type="NCBI Taxonomy" id="3342712"/>
    <lineage>
        <taxon>Bacteria</taxon>
        <taxon>Bacillati</taxon>
        <taxon>Actinomycetota</taxon>
        <taxon>Actinomycetes</taxon>
        <taxon>Kitasatosporales</taxon>
        <taxon>Streptomycetaceae</taxon>
        <taxon>Streptacidiphilus</taxon>
    </lineage>
</organism>
<keyword evidence="6" id="KW-1015">Disulfide bond</keyword>
<reference evidence="10 11" key="1">
    <citation type="submission" date="2024-09" db="EMBL/GenBank/DDBJ databases">
        <authorList>
            <person name="Lee S.D."/>
        </authorList>
    </citation>
    <scope>NUCLEOTIDE SEQUENCE [LARGE SCALE GENOMIC DNA]</scope>
    <source>
        <strain evidence="10 11">N1-1</strain>
    </source>
</reference>
<dbReference type="Gene3D" id="2.60.40.1180">
    <property type="entry name" value="Golgi alpha-mannosidase II"/>
    <property type="match status" value="1"/>
</dbReference>
<dbReference type="InterPro" id="IPR036116">
    <property type="entry name" value="FN3_sf"/>
</dbReference>
<evidence type="ECO:0000256" key="3">
    <source>
        <dbReference type="ARBA" id="ARBA00022801"/>
    </source>
</evidence>
<comment type="catalytic activity">
    <reaction evidence="6">
        <text>Hydrolysis of terminal, non-reducing alpha-D-galactose residues in alpha-D-galactosides, including galactose oligosaccharides, galactomannans and galactolipids.</text>
        <dbReference type="EC" id="3.2.1.22"/>
    </reaction>
</comment>
<dbReference type="CDD" id="cd14792">
    <property type="entry name" value="GH27"/>
    <property type="match status" value="1"/>
</dbReference>
<dbReference type="PANTHER" id="PTHR11452">
    <property type="entry name" value="ALPHA-GALACTOSIDASE/ALPHA-N-ACETYLGALACTOSAMINIDASE"/>
    <property type="match status" value="1"/>
</dbReference>
<dbReference type="SUPFAM" id="SSF49265">
    <property type="entry name" value="Fibronectin type III"/>
    <property type="match status" value="1"/>
</dbReference>
<dbReference type="RefSeq" id="WP_380516651.1">
    <property type="nucleotide sequence ID" value="NZ_JBHEZX010000020.1"/>
</dbReference>
<dbReference type="InterPro" id="IPR005084">
    <property type="entry name" value="CBM6"/>
</dbReference>
<gene>
    <name evidence="10" type="ORF">ACEZDG_32235</name>
</gene>
<dbReference type="InterPro" id="IPR055240">
    <property type="entry name" value="CBM13-like"/>
</dbReference>
<dbReference type="Pfam" id="PF00041">
    <property type="entry name" value="fn3"/>
    <property type="match status" value="1"/>
</dbReference>
<dbReference type="EMBL" id="JBHEZX010000020">
    <property type="protein sequence ID" value="MFC1413940.1"/>
    <property type="molecule type" value="Genomic_DNA"/>
</dbReference>
<dbReference type="InterPro" id="IPR013783">
    <property type="entry name" value="Ig-like_fold"/>
</dbReference>
<name>A0ABV6VJM0_9ACTN</name>
<dbReference type="InterPro" id="IPR008979">
    <property type="entry name" value="Galactose-bd-like_sf"/>
</dbReference>
<feature type="domain" description="CBM6" evidence="9">
    <location>
        <begin position="566"/>
        <end position="689"/>
    </location>
</feature>
<dbReference type="InterPro" id="IPR003961">
    <property type="entry name" value="FN3_dom"/>
</dbReference>
<evidence type="ECO:0000256" key="2">
    <source>
        <dbReference type="ARBA" id="ARBA00022729"/>
    </source>
</evidence>
<evidence type="ECO:0000256" key="5">
    <source>
        <dbReference type="ARBA" id="ARBA00023326"/>
    </source>
</evidence>
<evidence type="ECO:0000259" key="8">
    <source>
        <dbReference type="PROSITE" id="PS50853"/>
    </source>
</evidence>
<dbReference type="InterPro" id="IPR002241">
    <property type="entry name" value="Glyco_hydro_27"/>
</dbReference>
<evidence type="ECO:0000256" key="6">
    <source>
        <dbReference type="RuleBase" id="RU361168"/>
    </source>
</evidence>
<dbReference type="SUPFAM" id="SSF51445">
    <property type="entry name" value="(Trans)glycosidases"/>
    <property type="match status" value="1"/>
</dbReference>
<dbReference type="InterPro" id="IPR013785">
    <property type="entry name" value="Aldolase_TIM"/>
</dbReference>
<dbReference type="Gene3D" id="2.60.40.10">
    <property type="entry name" value="Immunoglobulins"/>
    <property type="match status" value="1"/>
</dbReference>
<keyword evidence="11" id="KW-1185">Reference proteome</keyword>
<dbReference type="PROSITE" id="PS51175">
    <property type="entry name" value="CBM6"/>
    <property type="match status" value="1"/>
</dbReference>
<evidence type="ECO:0000256" key="1">
    <source>
        <dbReference type="ARBA" id="ARBA00009743"/>
    </source>
</evidence>
<dbReference type="SUPFAM" id="SSF51011">
    <property type="entry name" value="Glycosyl hydrolase domain"/>
    <property type="match status" value="1"/>
</dbReference>
<evidence type="ECO:0000256" key="4">
    <source>
        <dbReference type="ARBA" id="ARBA00023295"/>
    </source>
</evidence>
<dbReference type="Gene3D" id="2.60.120.260">
    <property type="entry name" value="Galactose-binding domain-like"/>
    <property type="match status" value="1"/>
</dbReference>
<dbReference type="Proteomes" id="UP001592582">
    <property type="component" value="Unassembled WGS sequence"/>
</dbReference>
<dbReference type="SUPFAM" id="SSF49785">
    <property type="entry name" value="Galactose-binding domain-like"/>
    <property type="match status" value="1"/>
</dbReference>
<dbReference type="Pfam" id="PF16499">
    <property type="entry name" value="Melibiase_2"/>
    <property type="match status" value="2"/>
</dbReference>
<protein>
    <recommendedName>
        <fullName evidence="6">Alpha-galactosidase</fullName>
        <ecNumber evidence="6">3.2.1.22</ecNumber>
    </recommendedName>
    <alternativeName>
        <fullName evidence="6">Melibiase</fullName>
    </alternativeName>
</protein>
<dbReference type="InterPro" id="IPR041233">
    <property type="entry name" value="Melibiase_C"/>
</dbReference>
<dbReference type="Pfam" id="PF22704">
    <property type="entry name" value="CBM13-like"/>
    <property type="match status" value="1"/>
</dbReference>
<keyword evidence="2 7" id="KW-0732">Signal</keyword>
<proteinExistence type="inferred from homology"/>
<dbReference type="CDD" id="cd04081">
    <property type="entry name" value="CBM35_galactosidase-like"/>
    <property type="match status" value="1"/>
</dbReference>
<dbReference type="InterPro" id="IPR013780">
    <property type="entry name" value="Glyco_hydro_b"/>
</dbReference>
<keyword evidence="5" id="KW-0119">Carbohydrate metabolism</keyword>
<feature type="chain" id="PRO_5047184498" description="Alpha-galactosidase" evidence="7">
    <location>
        <begin position="32"/>
        <end position="689"/>
    </location>
</feature>
<sequence length="689" mass="71551">MAPPPVAPLRLGAAVLAATALVAAFAVPASAAAPARAPLTASAPAAHQQPLVAQQPYLGWSSWSLESTNYPGVNPTGPASWLTEAHVLQQTDVVAAKLKPHGYQYVNIDAGWQSGFDSYGRPKANAATFPDGIAHVADYVHGKGLKLGIYLAVGLDPKAYGTGDTPIYGASGCTTKDLVYPDLRTTNGWNSAYKIDFSSSCAQSYVDSIADEFAGWGVDFLKLDGVGPGSFQGGANYDNTADVEAWSAALKRTGRPIQFTVSWALSHDQADVWKANSNGWRVDTDVECYCGTLVTWNNSVKQRWNDVVQWIPDAGPGHWNNLDSLDVGNAAMDGLTDAERQSYTTLWAIEAAPLYSGDDLTKLDSYGLSLLTNDEVLAVDQAGTPATPVSQSSDQQTWYTRNADGSVTVALFNLGSDPAAVTANWSDLGISGSAAVHDLWSHQNLAKADGSFSADLPAHGSRLLRITPSAAKGPGIPVGVHGTASTPSSVSLAWAPSAERGSTVTGYEVYADGRKAATVSGTSATVFGLPYASTHTFTVLAVDRSGRRSATGTPLTLTTKGSGGAVVYEAESPANTLSGGASVADCGNCSGGKKIGNLGGSGTLTFPAVTVAKAGTYLVDIAYVDGDSSRTAVVTVNGTSFKLPLSGSNNNDWGTPQTVTVPVPLKAGANSIQFGNPTDYVSDIDRITL</sequence>